<dbReference type="SFLD" id="SFLDG01144">
    <property type="entry name" value="C2.B.4:_PGP_Like"/>
    <property type="match status" value="1"/>
</dbReference>
<dbReference type="CDD" id="cd07516">
    <property type="entry name" value="HAD_Pase"/>
    <property type="match status" value="1"/>
</dbReference>
<dbReference type="AlphaFoldDB" id="A0A7X5HWS9"/>
<dbReference type="RefSeq" id="WP_162370800.1">
    <property type="nucleotide sequence ID" value="NZ_JAAEEH010000027.1"/>
</dbReference>
<dbReference type="Proteomes" id="UP000461585">
    <property type="component" value="Unassembled WGS sequence"/>
</dbReference>
<dbReference type="GO" id="GO:0000287">
    <property type="term" value="F:magnesium ion binding"/>
    <property type="evidence" value="ECO:0007669"/>
    <property type="project" value="TreeGrafter"/>
</dbReference>
<sequence>MYKMLVLDMDDTLLDDELHVSDENVQAILQAKEMGVEIVFCSGRADKSMMNYIEALNIHDEHEFFVSYNGAKIDRLDGKVLFYKPLEGELLRELVALGREWGLDTQLYQELMIAEGRTERIEEYERLSGVHARIVDSLDEIDSSIKVLYNSLDKPLLEKLQKEVLDRYGDRVNAFFSKPFYLEVLDKDANKGKAVEFLAKKLGIRQEEIIAMGDSYNDLFMISYAGLGVAVGNAHPEIKGQADYVTEATNNDSAVAEVVRKFLLPKKQSH</sequence>
<dbReference type="InterPro" id="IPR000150">
    <property type="entry name" value="Cof"/>
</dbReference>
<dbReference type="InterPro" id="IPR036412">
    <property type="entry name" value="HAD-like_sf"/>
</dbReference>
<dbReference type="InterPro" id="IPR006379">
    <property type="entry name" value="HAD-SF_hydro_IIB"/>
</dbReference>
<name>A0A7X5HWS9_9FIRM</name>
<dbReference type="GO" id="GO:0005829">
    <property type="term" value="C:cytosol"/>
    <property type="evidence" value="ECO:0007669"/>
    <property type="project" value="TreeGrafter"/>
</dbReference>
<accession>A0A7X5HWS9</accession>
<dbReference type="NCBIfam" id="TIGR01484">
    <property type="entry name" value="HAD-SF-IIB"/>
    <property type="match status" value="1"/>
</dbReference>
<gene>
    <name evidence="1" type="ORF">GXN74_10025</name>
</gene>
<dbReference type="GO" id="GO:0016791">
    <property type="term" value="F:phosphatase activity"/>
    <property type="evidence" value="ECO:0007669"/>
    <property type="project" value="TreeGrafter"/>
</dbReference>
<dbReference type="InterPro" id="IPR023214">
    <property type="entry name" value="HAD_sf"/>
</dbReference>
<dbReference type="SFLD" id="SFLDS00003">
    <property type="entry name" value="Haloacid_Dehalogenase"/>
    <property type="match status" value="1"/>
</dbReference>
<comment type="caution">
    <text evidence="1">The sequence shown here is derived from an EMBL/GenBank/DDBJ whole genome shotgun (WGS) entry which is preliminary data.</text>
</comment>
<proteinExistence type="predicted"/>
<dbReference type="Gene3D" id="3.30.1240.10">
    <property type="match status" value="1"/>
</dbReference>
<keyword evidence="2" id="KW-1185">Reference proteome</keyword>
<dbReference type="Pfam" id="PF08282">
    <property type="entry name" value="Hydrolase_3"/>
    <property type="match status" value="1"/>
</dbReference>
<dbReference type="EMBL" id="JAAEEH010000027">
    <property type="protein sequence ID" value="NDL68077.1"/>
    <property type="molecule type" value="Genomic_DNA"/>
</dbReference>
<dbReference type="PANTHER" id="PTHR10000:SF8">
    <property type="entry name" value="HAD SUPERFAMILY HYDROLASE-LIKE, TYPE 3"/>
    <property type="match status" value="1"/>
</dbReference>
<evidence type="ECO:0000313" key="2">
    <source>
        <dbReference type="Proteomes" id="UP000461585"/>
    </source>
</evidence>
<organism evidence="1 2">
    <name type="scientific">Anaerotalea alkaliphila</name>
    <dbReference type="NCBI Taxonomy" id="2662126"/>
    <lineage>
        <taxon>Bacteria</taxon>
        <taxon>Bacillati</taxon>
        <taxon>Bacillota</taxon>
        <taxon>Clostridia</taxon>
        <taxon>Eubacteriales</taxon>
        <taxon>Anaerotalea</taxon>
    </lineage>
</organism>
<evidence type="ECO:0000313" key="1">
    <source>
        <dbReference type="EMBL" id="NDL68077.1"/>
    </source>
</evidence>
<dbReference type="NCBIfam" id="TIGR00099">
    <property type="entry name" value="Cof-subfamily"/>
    <property type="match status" value="1"/>
</dbReference>
<protein>
    <submittedName>
        <fullName evidence="1">HAD family phosphatase</fullName>
    </submittedName>
</protein>
<dbReference type="SUPFAM" id="SSF56784">
    <property type="entry name" value="HAD-like"/>
    <property type="match status" value="1"/>
</dbReference>
<dbReference type="Gene3D" id="3.40.50.1000">
    <property type="entry name" value="HAD superfamily/HAD-like"/>
    <property type="match status" value="1"/>
</dbReference>
<dbReference type="PANTHER" id="PTHR10000">
    <property type="entry name" value="PHOSPHOSERINE PHOSPHATASE"/>
    <property type="match status" value="1"/>
</dbReference>
<reference evidence="1 2" key="1">
    <citation type="submission" date="2020-01" db="EMBL/GenBank/DDBJ databases">
        <title>Anaeroalcalibacter tamaniensis gen. nov., sp. nov., moderately halophilic strictly anaerobic fermenter bacterium from mud volcano of Taman peninsula.</title>
        <authorList>
            <person name="Frolova A."/>
            <person name="Merkel A.Y."/>
            <person name="Slobodkin A.I."/>
        </authorList>
    </citation>
    <scope>NUCLEOTIDE SEQUENCE [LARGE SCALE GENOMIC DNA]</scope>
    <source>
        <strain evidence="1 2">F-3ap</strain>
    </source>
</reference>
<dbReference type="SFLD" id="SFLDG01140">
    <property type="entry name" value="C2.B:_Phosphomannomutase_and_P"/>
    <property type="match status" value="1"/>
</dbReference>